<protein>
    <submittedName>
        <fullName evidence="1">Uncharacterized protein</fullName>
    </submittedName>
</protein>
<organism evidence="1 2">
    <name type="scientific">Herbaspirillum frisingense GSF30</name>
    <dbReference type="NCBI Taxonomy" id="864073"/>
    <lineage>
        <taxon>Bacteria</taxon>
        <taxon>Pseudomonadati</taxon>
        <taxon>Pseudomonadota</taxon>
        <taxon>Betaproteobacteria</taxon>
        <taxon>Burkholderiales</taxon>
        <taxon>Oxalobacteraceae</taxon>
        <taxon>Herbaspirillum</taxon>
    </lineage>
</organism>
<dbReference type="EMBL" id="AEEC02000002">
    <property type="protein sequence ID" value="EOA06428.1"/>
    <property type="molecule type" value="Genomic_DNA"/>
</dbReference>
<reference evidence="1 2" key="1">
    <citation type="journal article" date="2013" name="Front. Microbiol.">
        <title>The genome of the endophytic bacterium H. frisingense GSF30(T) identifies diverse strategies in the Herbaspirillum genus to interact with plants.</title>
        <authorList>
            <person name="Straub D."/>
            <person name="Rothballer M."/>
            <person name="Hartmann A."/>
            <person name="Ludewig U."/>
        </authorList>
    </citation>
    <scope>NUCLEOTIDE SEQUENCE [LARGE SCALE GENOMIC DNA]</scope>
    <source>
        <strain evidence="1 2">GSF30</strain>
    </source>
</reference>
<comment type="caution">
    <text evidence="1">The sequence shown here is derived from an EMBL/GenBank/DDBJ whole genome shotgun (WGS) entry which is preliminary data.</text>
</comment>
<dbReference type="Proteomes" id="UP000006772">
    <property type="component" value="Unassembled WGS sequence"/>
</dbReference>
<gene>
    <name evidence="1" type="ORF">HFRIS_001674</name>
</gene>
<proteinExistence type="predicted"/>
<accession>A0AAI9N5B3</accession>
<evidence type="ECO:0000313" key="1">
    <source>
        <dbReference type="EMBL" id="EOA06428.1"/>
    </source>
</evidence>
<name>A0AAI9N5B3_9BURK</name>
<sequence>MSIAIDEFEPVSHVDVICSSIPQPMLFEIAQVLVEQRLNGAENIQDALLAAYSRQSRYFDARLVERLSSVAERVIMSVAGNLHRMLTKVISDEGGSASLEVAPVIPGFQWLASGKGDFAVERTLIEVKCANKSFSSADYRQIIVYWVLSYINSLEGGGREWSRLVLLNPRLNKMVRLRVKDILELTSAGRSKIEIVEMFTHLIAKEHA</sequence>
<dbReference type="AlphaFoldDB" id="A0AAI9N5B3"/>
<evidence type="ECO:0000313" key="2">
    <source>
        <dbReference type="Proteomes" id="UP000006772"/>
    </source>
</evidence>